<dbReference type="InterPro" id="IPR016181">
    <property type="entry name" value="Acyl_CoA_acyltransferase"/>
</dbReference>
<dbReference type="GO" id="GO:0016755">
    <property type="term" value="F:aminoacyltransferase activity"/>
    <property type="evidence" value="ECO:0007669"/>
    <property type="project" value="InterPro"/>
</dbReference>
<evidence type="ECO:0000256" key="1">
    <source>
        <dbReference type="ARBA" id="ARBA00004496"/>
    </source>
</evidence>
<keyword evidence="6" id="KW-0573">Peptidoglycan synthesis</keyword>
<evidence type="ECO:0000256" key="9">
    <source>
        <dbReference type="SAM" id="Coils"/>
    </source>
</evidence>
<dbReference type="GO" id="GO:0009252">
    <property type="term" value="P:peptidoglycan biosynthetic process"/>
    <property type="evidence" value="ECO:0007669"/>
    <property type="project" value="UniProtKB-KW"/>
</dbReference>
<evidence type="ECO:0000256" key="4">
    <source>
        <dbReference type="ARBA" id="ARBA00022679"/>
    </source>
</evidence>
<dbReference type="PROSITE" id="PS51191">
    <property type="entry name" value="FEMABX"/>
    <property type="match status" value="1"/>
</dbReference>
<keyword evidence="8" id="KW-0961">Cell wall biogenesis/degradation</keyword>
<evidence type="ECO:0000313" key="11">
    <source>
        <dbReference type="Proteomes" id="UP000589351"/>
    </source>
</evidence>
<comment type="subcellular location">
    <subcellularLocation>
        <location evidence="1">Cytoplasm</location>
    </subcellularLocation>
</comment>
<name>A0A6V7RHG4_9STAP</name>
<dbReference type="EMBL" id="CAJEWD010000008">
    <property type="protein sequence ID" value="CAD2077453.1"/>
    <property type="molecule type" value="Genomic_DNA"/>
</dbReference>
<dbReference type="SUPFAM" id="SSF55729">
    <property type="entry name" value="Acyl-CoA N-acyltransferases (Nat)"/>
    <property type="match status" value="2"/>
</dbReference>
<proteinExistence type="inferred from homology"/>
<dbReference type="Proteomes" id="UP000589351">
    <property type="component" value="Unassembled WGS sequence"/>
</dbReference>
<dbReference type="PANTHER" id="PTHR36174">
    <property type="entry name" value="LIPID II:GLYCINE GLYCYLTRANSFERASE"/>
    <property type="match status" value="1"/>
</dbReference>
<protein>
    <submittedName>
        <fullName evidence="10">Aminoacyltransferase FemA</fullName>
    </submittedName>
</protein>
<accession>A0A6V7RHG4</accession>
<dbReference type="AlphaFoldDB" id="A0A6V7RHG4"/>
<evidence type="ECO:0000256" key="8">
    <source>
        <dbReference type="ARBA" id="ARBA00023316"/>
    </source>
</evidence>
<keyword evidence="4 10" id="KW-0808">Transferase</keyword>
<evidence type="ECO:0000256" key="3">
    <source>
        <dbReference type="ARBA" id="ARBA00022490"/>
    </source>
</evidence>
<feature type="coiled-coil region" evidence="9">
    <location>
        <begin position="242"/>
        <end position="300"/>
    </location>
</feature>
<evidence type="ECO:0000256" key="2">
    <source>
        <dbReference type="ARBA" id="ARBA00009943"/>
    </source>
</evidence>
<dbReference type="RefSeq" id="WP_185125686.1">
    <property type="nucleotide sequence ID" value="NZ_CAJEWD010000008.1"/>
</dbReference>
<comment type="similarity">
    <text evidence="2">Belongs to the FemABX family.</text>
</comment>
<organism evidence="10 11">
    <name type="scientific">Jeotgalicoccus meleagridis</name>
    <dbReference type="NCBI Taxonomy" id="2759181"/>
    <lineage>
        <taxon>Bacteria</taxon>
        <taxon>Bacillati</taxon>
        <taxon>Bacillota</taxon>
        <taxon>Bacilli</taxon>
        <taxon>Bacillales</taxon>
        <taxon>Staphylococcaceae</taxon>
        <taxon>Jeotgalicoccus</taxon>
    </lineage>
</organism>
<dbReference type="Gene3D" id="1.20.58.90">
    <property type="match status" value="1"/>
</dbReference>
<dbReference type="InterPro" id="IPR003447">
    <property type="entry name" value="FEMABX"/>
</dbReference>
<keyword evidence="3" id="KW-0963">Cytoplasm</keyword>
<dbReference type="Gene3D" id="3.40.630.30">
    <property type="match status" value="2"/>
</dbReference>
<keyword evidence="7 10" id="KW-0012">Acyltransferase</keyword>
<dbReference type="GO" id="GO:0008360">
    <property type="term" value="P:regulation of cell shape"/>
    <property type="evidence" value="ECO:0007669"/>
    <property type="project" value="UniProtKB-KW"/>
</dbReference>
<reference evidence="10 11" key="1">
    <citation type="submission" date="2020-07" db="EMBL/GenBank/DDBJ databases">
        <authorList>
            <person name="Criscuolo A."/>
        </authorList>
    </citation>
    <scope>NUCLEOTIDE SEQUENCE [LARGE SCALE GENOMIC DNA]</scope>
    <source>
        <strain evidence="10">CIP111649</strain>
    </source>
</reference>
<keyword evidence="5" id="KW-0133">Cell shape</keyword>
<keyword evidence="11" id="KW-1185">Reference proteome</keyword>
<evidence type="ECO:0000256" key="6">
    <source>
        <dbReference type="ARBA" id="ARBA00022984"/>
    </source>
</evidence>
<dbReference type="Pfam" id="PF02388">
    <property type="entry name" value="FemAB"/>
    <property type="match status" value="1"/>
</dbReference>
<dbReference type="InterPro" id="IPR050644">
    <property type="entry name" value="PG_Glycine_Bridge_Synth"/>
</dbReference>
<evidence type="ECO:0000256" key="5">
    <source>
        <dbReference type="ARBA" id="ARBA00022960"/>
    </source>
</evidence>
<dbReference type="GO" id="GO:0005737">
    <property type="term" value="C:cytoplasm"/>
    <property type="evidence" value="ECO:0007669"/>
    <property type="project" value="UniProtKB-SubCell"/>
</dbReference>
<dbReference type="GO" id="GO:0071555">
    <property type="term" value="P:cell wall organization"/>
    <property type="evidence" value="ECO:0007669"/>
    <property type="project" value="UniProtKB-KW"/>
</dbReference>
<comment type="caution">
    <text evidence="10">The sequence shown here is derived from an EMBL/GenBank/DDBJ whole genome shotgun (WGS) entry which is preliminary data.</text>
</comment>
<dbReference type="PANTHER" id="PTHR36174:SF2">
    <property type="entry name" value="AMINOACYLTRANSFERASE FEMA"/>
    <property type="match status" value="1"/>
</dbReference>
<gene>
    <name evidence="10" type="primary">femA_2</name>
    <name evidence="10" type="ORF">JEODO184_01157</name>
</gene>
<evidence type="ECO:0000256" key="7">
    <source>
        <dbReference type="ARBA" id="ARBA00023315"/>
    </source>
</evidence>
<keyword evidence="9" id="KW-0175">Coiled coil</keyword>
<evidence type="ECO:0000313" key="10">
    <source>
        <dbReference type="EMBL" id="CAD2077453.1"/>
    </source>
</evidence>
<sequence length="415" mass="48882">MEVRPIEETDFKSFLKDYQGHMHYFHDPLFYDYISGVNETHLLGLFDGEALIGVSMLSATSVLKKYRLFTSHTGPLLKDFNNEDLKFFLEGIDQYAKKNGALKMIHSPYTVYQMRDHDGNILEDDPRNNQEIIKIYEDLGYTHHGFTKELVTEELLRYQAVIDVDKPLDQILKEMDTTTRYNTRQTEIMPLELKLLQEDEYDKFIDIYKETEERIGFDPVPREKVKNLLNTLKDRMYLILTHVNVDNYLQQLQDEKAEEEQNINDIEEKMAANTATKREKKRLNEHKEQLASKLKRIEKMGEFKAEFGTELDLSVGMYYYNNQEMVYLFSGSYPELSFFKGTNFATWEMIKKAQELGLKRFNFFGLTGDFTEESKDYGVYRFKRGYMPYIEELPGTFDKVFNKAVYMVASTLGKI</sequence>